<evidence type="ECO:0000313" key="3">
    <source>
        <dbReference type="EMBL" id="EAL62628.1"/>
    </source>
</evidence>
<dbReference type="RefSeq" id="XP_636137.1">
    <property type="nucleotide sequence ID" value="XM_631045.1"/>
</dbReference>
<comment type="caution">
    <text evidence="3">The sequence shown here is derived from an EMBL/GenBank/DDBJ whole genome shotgun (WGS) entry which is preliminary data.</text>
</comment>
<feature type="compositionally biased region" description="Acidic residues" evidence="1">
    <location>
        <begin position="214"/>
        <end position="224"/>
    </location>
</feature>
<protein>
    <submittedName>
        <fullName evidence="3">Uncharacterized protein</fullName>
    </submittedName>
</protein>
<evidence type="ECO:0000313" key="4">
    <source>
        <dbReference type="Proteomes" id="UP000002195"/>
    </source>
</evidence>
<evidence type="ECO:0000256" key="1">
    <source>
        <dbReference type="SAM" id="MobiDB-lite"/>
    </source>
</evidence>
<dbReference type="HOGENOM" id="CLU_1172516_0_0_1"/>
<keyword evidence="2" id="KW-0812">Transmembrane</keyword>
<keyword evidence="2" id="KW-0472">Membrane</keyword>
<dbReference type="STRING" id="44689.Q54H87"/>
<organism evidence="3 4">
    <name type="scientific">Dictyostelium discoideum</name>
    <name type="common">Social amoeba</name>
    <dbReference type="NCBI Taxonomy" id="44689"/>
    <lineage>
        <taxon>Eukaryota</taxon>
        <taxon>Amoebozoa</taxon>
        <taxon>Evosea</taxon>
        <taxon>Eumycetozoa</taxon>
        <taxon>Dictyostelia</taxon>
        <taxon>Dictyosteliales</taxon>
        <taxon>Dictyosteliaceae</taxon>
        <taxon>Dictyostelium</taxon>
    </lineage>
</organism>
<name>Q54H87_DICDI</name>
<dbReference type="VEuPathDB" id="AmoebaDB:DDB_G0289621"/>
<keyword evidence="4" id="KW-1185">Reference proteome</keyword>
<dbReference type="InParanoid" id="Q54H87"/>
<dbReference type="PaxDb" id="44689-DDB0188495"/>
<feature type="transmembrane region" description="Helical" evidence="2">
    <location>
        <begin position="103"/>
        <end position="123"/>
    </location>
</feature>
<dbReference type="GO" id="GO:0045047">
    <property type="term" value="P:protein targeting to ER"/>
    <property type="evidence" value="ECO:0007669"/>
    <property type="project" value="InterPro"/>
</dbReference>
<feature type="transmembrane region" description="Helical" evidence="2">
    <location>
        <begin position="30"/>
        <end position="50"/>
    </location>
</feature>
<accession>Q54H87</accession>
<dbReference type="GO" id="GO:0005783">
    <property type="term" value="C:endoplasmic reticulum"/>
    <property type="evidence" value="ECO:0007669"/>
    <property type="project" value="InterPro"/>
</dbReference>
<dbReference type="OMA" id="NMDYDKG"/>
<dbReference type="AlphaFoldDB" id="Q54H87"/>
<dbReference type="Proteomes" id="UP000002195">
    <property type="component" value="Unassembled WGS sequence"/>
</dbReference>
<dbReference type="Pfam" id="PF10032">
    <property type="entry name" value="Pho88"/>
    <property type="match status" value="1"/>
</dbReference>
<evidence type="ECO:0000256" key="2">
    <source>
        <dbReference type="SAM" id="Phobius"/>
    </source>
</evidence>
<feature type="compositionally biased region" description="Low complexity" evidence="1">
    <location>
        <begin position="193"/>
        <end position="205"/>
    </location>
</feature>
<proteinExistence type="predicted"/>
<dbReference type="GeneID" id="8627240"/>
<dbReference type="dictyBase" id="DDB_G0289621"/>
<feature type="region of interest" description="Disordered" evidence="1">
    <location>
        <begin position="65"/>
        <end position="84"/>
    </location>
</feature>
<dbReference type="PhylomeDB" id="Q54H87"/>
<dbReference type="EMBL" id="AAFI02000147">
    <property type="protein sequence ID" value="EAL62628.1"/>
    <property type="molecule type" value="Genomic_DNA"/>
</dbReference>
<dbReference type="PANTHER" id="PTHR28112">
    <property type="entry name" value="SRP-INDEPENDENT TARGETING PROTEIN 3"/>
    <property type="match status" value="1"/>
</dbReference>
<feature type="compositionally biased region" description="Polar residues" evidence="1">
    <location>
        <begin position="173"/>
        <end position="184"/>
    </location>
</feature>
<gene>
    <name evidence="3" type="ORF">DDB_G0289621</name>
</gene>
<sequence length="237" mass="26721">MSNKMTDMAITFGSLFLIQKIDFTNPQNAFYAQCTFGALQLATLLVYVYIYNKVNSKPNNTIVRVPTNPPSMFSRPDPNEPMTEQTTTEYDLAQLKKLFTQSLFSIGITVFLFIKMGIIQPMAMQSVMAPQNLFKNKLFKIYILGQPESKFPRPWVEESPFSMGQPAAEETPATEQIDNSNNITIPKAKDTKTSSTTTSTSTSTKSRAKVTEINESESSSEESEKEEKTKKNKKKYL</sequence>
<dbReference type="PANTHER" id="PTHR28112:SF1">
    <property type="entry name" value="SRP-INDEPENDENT TARGETING PROTEIN 3"/>
    <property type="match status" value="1"/>
</dbReference>
<reference evidence="3 4" key="1">
    <citation type="journal article" date="2005" name="Nature">
        <title>The genome of the social amoeba Dictyostelium discoideum.</title>
        <authorList>
            <consortium name="The Dictyostelium discoideum Sequencing Consortium"/>
            <person name="Eichinger L."/>
            <person name="Pachebat J.A."/>
            <person name="Glockner G."/>
            <person name="Rajandream M.A."/>
            <person name="Sucgang R."/>
            <person name="Berriman M."/>
            <person name="Song J."/>
            <person name="Olsen R."/>
            <person name="Szafranski K."/>
            <person name="Xu Q."/>
            <person name="Tunggal B."/>
            <person name="Kummerfeld S."/>
            <person name="Madera M."/>
            <person name="Konfortov B.A."/>
            <person name="Rivero F."/>
            <person name="Bankier A.T."/>
            <person name="Lehmann R."/>
            <person name="Hamlin N."/>
            <person name="Davies R."/>
            <person name="Gaudet P."/>
            <person name="Fey P."/>
            <person name="Pilcher K."/>
            <person name="Chen G."/>
            <person name="Saunders D."/>
            <person name="Sodergren E."/>
            <person name="Davis P."/>
            <person name="Kerhornou A."/>
            <person name="Nie X."/>
            <person name="Hall N."/>
            <person name="Anjard C."/>
            <person name="Hemphill L."/>
            <person name="Bason N."/>
            <person name="Farbrother P."/>
            <person name="Desany B."/>
            <person name="Just E."/>
            <person name="Morio T."/>
            <person name="Rost R."/>
            <person name="Churcher C."/>
            <person name="Cooper J."/>
            <person name="Haydock S."/>
            <person name="van Driessche N."/>
            <person name="Cronin A."/>
            <person name="Goodhead I."/>
            <person name="Muzny D."/>
            <person name="Mourier T."/>
            <person name="Pain A."/>
            <person name="Lu M."/>
            <person name="Harper D."/>
            <person name="Lindsay R."/>
            <person name="Hauser H."/>
            <person name="James K."/>
            <person name="Quiles M."/>
            <person name="Madan Babu M."/>
            <person name="Saito T."/>
            <person name="Buchrieser C."/>
            <person name="Wardroper A."/>
            <person name="Felder M."/>
            <person name="Thangavelu M."/>
            <person name="Johnson D."/>
            <person name="Knights A."/>
            <person name="Loulseged H."/>
            <person name="Mungall K."/>
            <person name="Oliver K."/>
            <person name="Price C."/>
            <person name="Quail M.A."/>
            <person name="Urushihara H."/>
            <person name="Hernandez J."/>
            <person name="Rabbinowitsch E."/>
            <person name="Steffen D."/>
            <person name="Sanders M."/>
            <person name="Ma J."/>
            <person name="Kohara Y."/>
            <person name="Sharp S."/>
            <person name="Simmonds M."/>
            <person name="Spiegler S."/>
            <person name="Tivey A."/>
            <person name="Sugano S."/>
            <person name="White B."/>
            <person name="Walker D."/>
            <person name="Woodward J."/>
            <person name="Winckler T."/>
            <person name="Tanaka Y."/>
            <person name="Shaulsky G."/>
            <person name="Schleicher M."/>
            <person name="Weinstock G."/>
            <person name="Rosenthal A."/>
            <person name="Cox E.C."/>
            <person name="Chisholm R.L."/>
            <person name="Gibbs R."/>
            <person name="Loomis W.F."/>
            <person name="Platzer M."/>
            <person name="Kay R.R."/>
            <person name="Williams J."/>
            <person name="Dear P.H."/>
            <person name="Noegel A.A."/>
            <person name="Barrell B."/>
            <person name="Kuspa A."/>
        </authorList>
    </citation>
    <scope>NUCLEOTIDE SEQUENCE [LARGE SCALE GENOMIC DNA]</scope>
    <source>
        <strain evidence="3 4">AX4</strain>
    </source>
</reference>
<dbReference type="InterPro" id="IPR012098">
    <property type="entry name" value="SND3_fun"/>
</dbReference>
<feature type="region of interest" description="Disordered" evidence="1">
    <location>
        <begin position="155"/>
        <end position="237"/>
    </location>
</feature>
<keyword evidence="2" id="KW-1133">Transmembrane helix</keyword>
<dbReference type="KEGG" id="ddi:DDB_G0289621"/>
<dbReference type="eggNOG" id="KOG4554">
    <property type="taxonomic scope" value="Eukaryota"/>
</dbReference>